<dbReference type="Pfam" id="PF03485">
    <property type="entry name" value="Arg_tRNA_synt_N"/>
    <property type="match status" value="1"/>
</dbReference>
<evidence type="ECO:0000256" key="11">
    <source>
        <dbReference type="HAMAP-Rule" id="MF_00123"/>
    </source>
</evidence>
<dbReference type="PROSITE" id="PS00178">
    <property type="entry name" value="AA_TRNA_LIGASE_I"/>
    <property type="match status" value="1"/>
</dbReference>
<feature type="domain" description="DALR anticodon binding" evidence="13">
    <location>
        <begin position="437"/>
        <end position="556"/>
    </location>
</feature>
<comment type="catalytic activity">
    <reaction evidence="10 11">
        <text>tRNA(Arg) + L-arginine + ATP = L-arginyl-tRNA(Arg) + AMP + diphosphate</text>
        <dbReference type="Rhea" id="RHEA:20301"/>
        <dbReference type="Rhea" id="RHEA-COMP:9658"/>
        <dbReference type="Rhea" id="RHEA-COMP:9673"/>
        <dbReference type="ChEBI" id="CHEBI:30616"/>
        <dbReference type="ChEBI" id="CHEBI:32682"/>
        <dbReference type="ChEBI" id="CHEBI:33019"/>
        <dbReference type="ChEBI" id="CHEBI:78442"/>
        <dbReference type="ChEBI" id="CHEBI:78513"/>
        <dbReference type="ChEBI" id="CHEBI:456215"/>
        <dbReference type="EC" id="6.1.1.19"/>
    </reaction>
</comment>
<dbReference type="SMART" id="SM01016">
    <property type="entry name" value="Arg_tRNA_synt_N"/>
    <property type="match status" value="1"/>
</dbReference>
<feature type="short sequence motif" description="'HIGH' region" evidence="11">
    <location>
        <begin position="132"/>
        <end position="142"/>
    </location>
</feature>
<evidence type="ECO:0000313" key="16">
    <source>
        <dbReference type="Proteomes" id="UP000637720"/>
    </source>
</evidence>
<protein>
    <recommendedName>
        <fullName evidence="11">Arginine--tRNA ligase</fullName>
        <ecNumber evidence="11">6.1.1.19</ecNumber>
    </recommendedName>
    <alternativeName>
        <fullName evidence="11">Arginyl-tRNA synthetase</fullName>
        <shortName evidence="11">ArgRS</shortName>
    </alternativeName>
</protein>
<dbReference type="GO" id="GO:0004814">
    <property type="term" value="F:arginine-tRNA ligase activity"/>
    <property type="evidence" value="ECO:0007669"/>
    <property type="project" value="UniProtKB-UniRule"/>
</dbReference>
<dbReference type="GO" id="GO:0005524">
    <property type="term" value="F:ATP binding"/>
    <property type="evidence" value="ECO:0007669"/>
    <property type="project" value="UniProtKB-UniRule"/>
</dbReference>
<dbReference type="Gene3D" id="3.30.1360.70">
    <property type="entry name" value="Arginyl tRNA synthetase N-terminal domain"/>
    <property type="match status" value="1"/>
</dbReference>
<dbReference type="FunFam" id="3.30.1360.70:FF:000003">
    <property type="entry name" value="Arginine--tRNA ligase"/>
    <property type="match status" value="1"/>
</dbReference>
<dbReference type="NCBIfam" id="TIGR00456">
    <property type="entry name" value="argS"/>
    <property type="match status" value="1"/>
</dbReference>
<evidence type="ECO:0000259" key="13">
    <source>
        <dbReference type="SMART" id="SM00836"/>
    </source>
</evidence>
<dbReference type="AlphaFoldDB" id="A0A8J3BFV5"/>
<dbReference type="InterPro" id="IPR005148">
    <property type="entry name" value="Arg-tRNA-synth_N"/>
</dbReference>
<evidence type="ECO:0000256" key="8">
    <source>
        <dbReference type="ARBA" id="ARBA00022917"/>
    </source>
</evidence>
<dbReference type="GO" id="GO:0006420">
    <property type="term" value="P:arginyl-tRNA aminoacylation"/>
    <property type="evidence" value="ECO:0007669"/>
    <property type="project" value="UniProtKB-UniRule"/>
</dbReference>
<evidence type="ECO:0000259" key="14">
    <source>
        <dbReference type="SMART" id="SM01016"/>
    </source>
</evidence>
<evidence type="ECO:0000256" key="4">
    <source>
        <dbReference type="ARBA" id="ARBA00022490"/>
    </source>
</evidence>
<dbReference type="EMBL" id="BMOF01000064">
    <property type="protein sequence ID" value="GGK07569.1"/>
    <property type="molecule type" value="Genomic_DNA"/>
</dbReference>
<dbReference type="SUPFAM" id="SSF52374">
    <property type="entry name" value="Nucleotidylyl transferase"/>
    <property type="match status" value="1"/>
</dbReference>
<dbReference type="FunFam" id="1.10.730.10:FF:000008">
    <property type="entry name" value="Arginine--tRNA ligase"/>
    <property type="match status" value="1"/>
</dbReference>
<dbReference type="InterPro" id="IPR001412">
    <property type="entry name" value="aa-tRNA-synth_I_CS"/>
</dbReference>
<keyword evidence="9 11" id="KW-0030">Aminoacyl-tRNA synthetase</keyword>
<keyword evidence="6 11" id="KW-0547">Nucleotide-binding</keyword>
<dbReference type="InterPro" id="IPR001278">
    <property type="entry name" value="Arg-tRNA-ligase"/>
</dbReference>
<keyword evidence="16" id="KW-1185">Reference proteome</keyword>
<accession>A0A8J3BFV5</accession>
<evidence type="ECO:0000256" key="6">
    <source>
        <dbReference type="ARBA" id="ARBA00022741"/>
    </source>
</evidence>
<evidence type="ECO:0000256" key="12">
    <source>
        <dbReference type="RuleBase" id="RU363038"/>
    </source>
</evidence>
<evidence type="ECO:0000256" key="3">
    <source>
        <dbReference type="ARBA" id="ARBA00011245"/>
    </source>
</evidence>
<dbReference type="InterPro" id="IPR035684">
    <property type="entry name" value="ArgRS_core"/>
</dbReference>
<gene>
    <name evidence="11 15" type="primary">argS</name>
    <name evidence="15" type="ORF">GCM10007043_21980</name>
</gene>
<comment type="subcellular location">
    <subcellularLocation>
        <location evidence="1 11">Cytoplasm</location>
    </subcellularLocation>
</comment>
<dbReference type="RefSeq" id="WP_054670123.1">
    <property type="nucleotide sequence ID" value="NZ_BMOF01000064.1"/>
</dbReference>
<dbReference type="Pfam" id="PF00750">
    <property type="entry name" value="tRNA-synt_1d"/>
    <property type="match status" value="1"/>
</dbReference>
<dbReference type="CDD" id="cd00671">
    <property type="entry name" value="ArgRS_core"/>
    <property type="match status" value="1"/>
</dbReference>
<dbReference type="HAMAP" id="MF_00123">
    <property type="entry name" value="Arg_tRNA_synth"/>
    <property type="match status" value="1"/>
</dbReference>
<dbReference type="Gene3D" id="3.40.50.620">
    <property type="entry name" value="HUPs"/>
    <property type="match status" value="1"/>
</dbReference>
<comment type="subunit">
    <text evidence="3 11">Monomer.</text>
</comment>
<dbReference type="FunFam" id="3.40.50.620:FF:000062">
    <property type="entry name" value="Arginine--tRNA ligase"/>
    <property type="match status" value="1"/>
</dbReference>
<dbReference type="InterPro" id="IPR036695">
    <property type="entry name" value="Arg-tRNA-synth_N_sf"/>
</dbReference>
<evidence type="ECO:0000256" key="2">
    <source>
        <dbReference type="ARBA" id="ARBA00005594"/>
    </source>
</evidence>
<keyword evidence="8 11" id="KW-0648">Protein biosynthesis</keyword>
<dbReference type="SUPFAM" id="SSF55190">
    <property type="entry name" value="Arginyl-tRNA synthetase (ArgRS), N-terminal 'additional' domain"/>
    <property type="match status" value="1"/>
</dbReference>
<evidence type="ECO:0000313" key="15">
    <source>
        <dbReference type="EMBL" id="GGK07569.1"/>
    </source>
</evidence>
<reference evidence="15" key="2">
    <citation type="submission" date="2020-09" db="EMBL/GenBank/DDBJ databases">
        <authorList>
            <person name="Sun Q."/>
            <person name="Ohkuma M."/>
        </authorList>
    </citation>
    <scope>NUCLEOTIDE SEQUENCE</scope>
    <source>
        <strain evidence="15">JCM 14719</strain>
    </source>
</reference>
<dbReference type="PANTHER" id="PTHR11956:SF5">
    <property type="entry name" value="ARGININE--TRNA LIGASE, CYTOPLASMIC"/>
    <property type="match status" value="1"/>
</dbReference>
<name>A0A8J3BFV5_9BACI</name>
<keyword evidence="7 11" id="KW-0067">ATP-binding</keyword>
<dbReference type="CDD" id="cd07956">
    <property type="entry name" value="Anticodon_Ia_Arg"/>
    <property type="match status" value="1"/>
</dbReference>
<sequence>MYATEQVKARLAAELRRAALAALGIEENALPEIQLEVPRDKAHGDYATNLAMQLTRVAKRPPRQIAEAIVDRFDRASCGVKRVEVAGPGFINLFLDSSYLADAVREVLTMGETYGKTDVGRGQKVQVEFVSANPTGSLHVGHARGAALGDALCNLLEMAGYDVTREYYINDAGNQIVKLAQSIEIRYRQALGEDVPMIPDGYHGEDIVEFGRELAREHGDALLKLPEEERLAFFRRYGLEKEMAKIKRDLADFGVRFDVWYSETSLYESGKVEAILKELAARGHTYEKDGAVWFRSTAFGDDKDRVLVKSDGTYTYLTPDIAYHDDKFKRGFDKVINIWGADHHGYIPRMKAAMAALGYDPERLIVLINQIVRLYQNGEEVRMSKRTGKAVTLRELMDEVGVDAMRYFLTSRSPDTHLDFDLDLAVAQSNENPVYYVQYAHARICSVFRQAAEQGLALADPPTGLDRLTDEKEVDLMKKLAAFPEEIAAAAQALEPHRIVRYVYDLAALFHSYYNAERILTDDAELTQGRLALAKAVQIVLKNGLRLIGVSAPERM</sequence>
<comment type="similarity">
    <text evidence="2 11 12">Belongs to the class-I aminoacyl-tRNA synthetase family.</text>
</comment>
<feature type="domain" description="Arginyl tRNA synthetase N-terminal" evidence="14">
    <location>
        <begin position="5"/>
        <end position="95"/>
    </location>
</feature>
<evidence type="ECO:0000256" key="1">
    <source>
        <dbReference type="ARBA" id="ARBA00004496"/>
    </source>
</evidence>
<dbReference type="PANTHER" id="PTHR11956">
    <property type="entry name" value="ARGINYL-TRNA SYNTHETASE"/>
    <property type="match status" value="1"/>
</dbReference>
<dbReference type="SMART" id="SM00836">
    <property type="entry name" value="DALR_1"/>
    <property type="match status" value="1"/>
</dbReference>
<dbReference type="GO" id="GO:0005737">
    <property type="term" value="C:cytoplasm"/>
    <property type="evidence" value="ECO:0007669"/>
    <property type="project" value="UniProtKB-SubCell"/>
</dbReference>
<evidence type="ECO:0000256" key="10">
    <source>
        <dbReference type="ARBA" id="ARBA00049339"/>
    </source>
</evidence>
<proteinExistence type="inferred from homology"/>
<evidence type="ECO:0000256" key="7">
    <source>
        <dbReference type="ARBA" id="ARBA00022840"/>
    </source>
</evidence>
<dbReference type="EC" id="6.1.1.19" evidence="11"/>
<keyword evidence="4 11" id="KW-0963">Cytoplasm</keyword>
<keyword evidence="5 11" id="KW-0436">Ligase</keyword>
<dbReference type="Gene3D" id="1.10.730.10">
    <property type="entry name" value="Isoleucyl-tRNA Synthetase, Domain 1"/>
    <property type="match status" value="1"/>
</dbReference>
<evidence type="ECO:0000256" key="9">
    <source>
        <dbReference type="ARBA" id="ARBA00023146"/>
    </source>
</evidence>
<organism evidence="15 16">
    <name type="scientific">Calditerricola satsumensis</name>
    <dbReference type="NCBI Taxonomy" id="373054"/>
    <lineage>
        <taxon>Bacteria</taxon>
        <taxon>Bacillati</taxon>
        <taxon>Bacillota</taxon>
        <taxon>Bacilli</taxon>
        <taxon>Bacillales</taxon>
        <taxon>Bacillaceae</taxon>
        <taxon>Calditerricola</taxon>
    </lineage>
</organism>
<dbReference type="SUPFAM" id="SSF47323">
    <property type="entry name" value="Anticodon-binding domain of a subclass of class I aminoacyl-tRNA synthetases"/>
    <property type="match status" value="1"/>
</dbReference>
<dbReference type="Proteomes" id="UP000637720">
    <property type="component" value="Unassembled WGS sequence"/>
</dbReference>
<comment type="caution">
    <text evidence="15">The sequence shown here is derived from an EMBL/GenBank/DDBJ whole genome shotgun (WGS) entry which is preliminary data.</text>
</comment>
<evidence type="ECO:0000256" key="5">
    <source>
        <dbReference type="ARBA" id="ARBA00022598"/>
    </source>
</evidence>
<dbReference type="PRINTS" id="PR01038">
    <property type="entry name" value="TRNASYNTHARG"/>
</dbReference>
<dbReference type="InterPro" id="IPR008909">
    <property type="entry name" value="DALR_anticod-bd"/>
</dbReference>
<dbReference type="Pfam" id="PF05746">
    <property type="entry name" value="DALR_1"/>
    <property type="match status" value="1"/>
</dbReference>
<reference evidence="15" key="1">
    <citation type="journal article" date="2014" name="Int. J. Syst. Evol. Microbiol.">
        <title>Complete genome sequence of Corynebacterium casei LMG S-19264T (=DSM 44701T), isolated from a smear-ripened cheese.</title>
        <authorList>
            <consortium name="US DOE Joint Genome Institute (JGI-PGF)"/>
            <person name="Walter F."/>
            <person name="Albersmeier A."/>
            <person name="Kalinowski J."/>
            <person name="Ruckert C."/>
        </authorList>
    </citation>
    <scope>NUCLEOTIDE SEQUENCE</scope>
    <source>
        <strain evidence="15">JCM 14719</strain>
    </source>
</reference>
<dbReference type="InterPro" id="IPR014729">
    <property type="entry name" value="Rossmann-like_a/b/a_fold"/>
</dbReference>
<dbReference type="InterPro" id="IPR009080">
    <property type="entry name" value="tRNAsynth_Ia_anticodon-bd"/>
</dbReference>